<evidence type="ECO:0000256" key="1">
    <source>
        <dbReference type="ARBA" id="ARBA00022618"/>
    </source>
</evidence>
<dbReference type="Proteomes" id="UP000006038">
    <property type="component" value="Chromosome 9"/>
</dbReference>
<dbReference type="PANTHER" id="PTHR15615:SF84">
    <property type="entry name" value="OS05G0327000 PROTEIN"/>
    <property type="match status" value="1"/>
</dbReference>
<dbReference type="GO" id="GO:0019901">
    <property type="term" value="F:protein kinase binding"/>
    <property type="evidence" value="ECO:0007669"/>
    <property type="project" value="InterPro"/>
</dbReference>
<dbReference type="Gramene" id="OB09G11940.1">
    <property type="protein sequence ID" value="OB09G11940.1"/>
    <property type="gene ID" value="OB09G11940"/>
</dbReference>
<keyword evidence="5" id="KW-1185">Reference proteome</keyword>
<reference evidence="4" key="2">
    <citation type="submission" date="2013-04" db="UniProtKB">
        <authorList>
            <consortium name="EnsemblPlants"/>
        </authorList>
    </citation>
    <scope>IDENTIFICATION</scope>
</reference>
<proteinExistence type="predicted"/>
<evidence type="ECO:0000256" key="2">
    <source>
        <dbReference type="ARBA" id="ARBA00023306"/>
    </source>
</evidence>
<accession>J3MW15</accession>
<keyword evidence="1" id="KW-0132">Cell division</keyword>
<name>J3MW15_ORYBR</name>
<evidence type="ECO:0000313" key="5">
    <source>
        <dbReference type="Proteomes" id="UP000006038"/>
    </source>
</evidence>
<evidence type="ECO:0000313" key="4">
    <source>
        <dbReference type="EnsemblPlants" id="OB09G11940.1"/>
    </source>
</evidence>
<dbReference type="Gene3D" id="1.10.472.10">
    <property type="entry name" value="Cyclin-like"/>
    <property type="match status" value="1"/>
</dbReference>
<protein>
    <submittedName>
        <fullName evidence="4">Uncharacterized protein</fullName>
    </submittedName>
</protein>
<dbReference type="InterPro" id="IPR013922">
    <property type="entry name" value="Cyclin_PHO80-like"/>
</dbReference>
<dbReference type="EnsemblPlants" id="OB09G11940.1">
    <property type="protein sequence ID" value="OB09G11940.1"/>
    <property type="gene ID" value="OB09G11940"/>
</dbReference>
<reference evidence="4" key="1">
    <citation type="journal article" date="2013" name="Nat. Commun.">
        <title>Whole-genome sequencing of Oryza brachyantha reveals mechanisms underlying Oryza genome evolution.</title>
        <authorList>
            <person name="Chen J."/>
            <person name="Huang Q."/>
            <person name="Gao D."/>
            <person name="Wang J."/>
            <person name="Lang Y."/>
            <person name="Liu T."/>
            <person name="Li B."/>
            <person name="Bai Z."/>
            <person name="Luis Goicoechea J."/>
            <person name="Liang C."/>
            <person name="Chen C."/>
            <person name="Zhang W."/>
            <person name="Sun S."/>
            <person name="Liao Y."/>
            <person name="Zhang X."/>
            <person name="Yang L."/>
            <person name="Song C."/>
            <person name="Wang M."/>
            <person name="Shi J."/>
            <person name="Liu G."/>
            <person name="Liu J."/>
            <person name="Zhou H."/>
            <person name="Zhou W."/>
            <person name="Yu Q."/>
            <person name="An N."/>
            <person name="Chen Y."/>
            <person name="Cai Q."/>
            <person name="Wang B."/>
            <person name="Liu B."/>
            <person name="Min J."/>
            <person name="Huang Y."/>
            <person name="Wu H."/>
            <person name="Li Z."/>
            <person name="Zhang Y."/>
            <person name="Yin Y."/>
            <person name="Song W."/>
            <person name="Jiang J."/>
            <person name="Jackson S.A."/>
            <person name="Wing R.A."/>
            <person name="Wang J."/>
            <person name="Chen M."/>
        </authorList>
    </citation>
    <scope>NUCLEOTIDE SEQUENCE [LARGE SCALE GENOMIC DNA]</scope>
    <source>
        <strain evidence="4">cv. IRGC 101232</strain>
    </source>
</reference>
<dbReference type="AlphaFoldDB" id="J3MW15"/>
<dbReference type="PANTHER" id="PTHR15615">
    <property type="match status" value="1"/>
</dbReference>
<keyword evidence="2" id="KW-0131">Cell cycle</keyword>
<dbReference type="OMA" id="VDEFQWF"/>
<dbReference type="STRING" id="4533.J3MW15"/>
<dbReference type="GO" id="GO:0051301">
    <property type="term" value="P:cell division"/>
    <property type="evidence" value="ECO:0007669"/>
    <property type="project" value="UniProtKB-KW"/>
</dbReference>
<dbReference type="HOGENOM" id="CLU_109133_0_0_1"/>
<organism evidence="4">
    <name type="scientific">Oryza brachyantha</name>
    <name type="common">malo sina</name>
    <dbReference type="NCBI Taxonomy" id="4533"/>
    <lineage>
        <taxon>Eukaryota</taxon>
        <taxon>Viridiplantae</taxon>
        <taxon>Streptophyta</taxon>
        <taxon>Embryophyta</taxon>
        <taxon>Tracheophyta</taxon>
        <taxon>Spermatophyta</taxon>
        <taxon>Magnoliopsida</taxon>
        <taxon>Liliopsida</taxon>
        <taxon>Poales</taxon>
        <taxon>Poaceae</taxon>
        <taxon>BOP clade</taxon>
        <taxon>Oryzoideae</taxon>
        <taxon>Oryzeae</taxon>
        <taxon>Oryzinae</taxon>
        <taxon>Oryza</taxon>
    </lineage>
</organism>
<sequence>MAAASAEVSADGDHAVLRNDDRGIPRCLPLLAALVEANALRNAAAAASRPAESDLARAFRGGARPAVQIGEFLERIHTFIQLQSVRHVIQLRARLPMKWTPVFETSSDGAIRAKEMADLERRFLRAVDYRLFVKDEEFEWFCGILETAPTSVGCSCGKGGRKRTAAESVEGEEQDERRRVRACVPPPAVVAN</sequence>
<feature type="region of interest" description="Disordered" evidence="3">
    <location>
        <begin position="157"/>
        <end position="178"/>
    </location>
</feature>
<dbReference type="eggNOG" id="KOG1674">
    <property type="taxonomic scope" value="Eukaryota"/>
</dbReference>
<evidence type="ECO:0000256" key="3">
    <source>
        <dbReference type="SAM" id="MobiDB-lite"/>
    </source>
</evidence>